<evidence type="ECO:0000313" key="3">
    <source>
        <dbReference type="Proteomes" id="UP001465976"/>
    </source>
</evidence>
<dbReference type="InterPro" id="IPR011032">
    <property type="entry name" value="GroES-like_sf"/>
</dbReference>
<sequence>MFNLPQTTKAVIVQKGPNELSPDLQNGATVTTLPITNLKEGEVLVKIAAVAFNHRDVWIRKGLYPNIGIGSVFGADGAGTVIATSDPKDPLLNQRVFLLPQHGWRSAPEAPEGAFGVIGGVNWPAVGTFSEYVVISRDNVLLSPSHLDDTHVAAWPLAGVTAWRHVCCTSGCLSSESDLSCLYRATMVNGLVSSGQNVLITGIGGGVALTALQLCLAKGANVYVTSSSPGKIEKAANMGAKGGVNYKDSNWGKNLLSILKKTSDHGVLDVVIDSGGGDVFGALGAALKQGGRVVSFGMHATPEIKYTMRQVMRNQKLLGSTMGSYADLKEATEFIAAHKIVPIVSDVLEGLDKAEEGFKMLDKGGQFGKVVISVDRSTGGPRL</sequence>
<dbReference type="PANTHER" id="PTHR45033">
    <property type="match status" value="1"/>
</dbReference>
<dbReference type="InterPro" id="IPR052711">
    <property type="entry name" value="Zinc_ADH-like"/>
</dbReference>
<keyword evidence="3" id="KW-1185">Reference proteome</keyword>
<gene>
    <name evidence="2" type="ORF">V5O48_006293</name>
</gene>
<feature type="domain" description="Enoyl reductase (ER)" evidence="1">
    <location>
        <begin position="27"/>
        <end position="372"/>
    </location>
</feature>
<protein>
    <recommendedName>
        <fullName evidence="1">Enoyl reductase (ER) domain-containing protein</fullName>
    </recommendedName>
</protein>
<evidence type="ECO:0000313" key="2">
    <source>
        <dbReference type="EMBL" id="KAL0575682.1"/>
    </source>
</evidence>
<dbReference type="InterPro" id="IPR020843">
    <property type="entry name" value="ER"/>
</dbReference>
<dbReference type="SUPFAM" id="SSF51735">
    <property type="entry name" value="NAD(P)-binding Rossmann-fold domains"/>
    <property type="match status" value="1"/>
</dbReference>
<reference evidence="2 3" key="1">
    <citation type="submission" date="2024-02" db="EMBL/GenBank/DDBJ databases">
        <title>A draft genome for the cacao thread blight pathogen Marasmius crinis-equi.</title>
        <authorList>
            <person name="Cohen S.P."/>
            <person name="Baruah I.K."/>
            <person name="Amoako-Attah I."/>
            <person name="Bukari Y."/>
            <person name="Meinhardt L.W."/>
            <person name="Bailey B.A."/>
        </authorList>
    </citation>
    <scope>NUCLEOTIDE SEQUENCE [LARGE SCALE GENOMIC DNA]</scope>
    <source>
        <strain evidence="2 3">GH-76</strain>
    </source>
</reference>
<evidence type="ECO:0000259" key="1">
    <source>
        <dbReference type="SMART" id="SM00829"/>
    </source>
</evidence>
<dbReference type="SUPFAM" id="SSF50129">
    <property type="entry name" value="GroES-like"/>
    <property type="match status" value="1"/>
</dbReference>
<dbReference type="InterPro" id="IPR013154">
    <property type="entry name" value="ADH-like_N"/>
</dbReference>
<proteinExistence type="predicted"/>
<comment type="caution">
    <text evidence="2">The sequence shown here is derived from an EMBL/GenBank/DDBJ whole genome shotgun (WGS) entry which is preliminary data.</text>
</comment>
<dbReference type="PANTHER" id="PTHR45033:SF3">
    <property type="entry name" value="DEHYDROGENASE, PUTATIVE (AFU_ORTHOLOGUE AFUA_2G13270)-RELATED"/>
    <property type="match status" value="1"/>
</dbReference>
<dbReference type="Gene3D" id="3.90.180.10">
    <property type="entry name" value="Medium-chain alcohol dehydrogenases, catalytic domain"/>
    <property type="match status" value="1"/>
</dbReference>
<name>A0ABR3FJW5_9AGAR</name>
<organism evidence="2 3">
    <name type="scientific">Marasmius crinis-equi</name>
    <dbReference type="NCBI Taxonomy" id="585013"/>
    <lineage>
        <taxon>Eukaryota</taxon>
        <taxon>Fungi</taxon>
        <taxon>Dikarya</taxon>
        <taxon>Basidiomycota</taxon>
        <taxon>Agaricomycotina</taxon>
        <taxon>Agaricomycetes</taxon>
        <taxon>Agaricomycetidae</taxon>
        <taxon>Agaricales</taxon>
        <taxon>Marasmiineae</taxon>
        <taxon>Marasmiaceae</taxon>
        <taxon>Marasmius</taxon>
    </lineage>
</organism>
<dbReference type="Proteomes" id="UP001465976">
    <property type="component" value="Unassembled WGS sequence"/>
</dbReference>
<dbReference type="InterPro" id="IPR036291">
    <property type="entry name" value="NAD(P)-bd_dom_sf"/>
</dbReference>
<dbReference type="Gene3D" id="3.40.50.720">
    <property type="entry name" value="NAD(P)-binding Rossmann-like Domain"/>
    <property type="match status" value="1"/>
</dbReference>
<dbReference type="SMART" id="SM00829">
    <property type="entry name" value="PKS_ER"/>
    <property type="match status" value="1"/>
</dbReference>
<dbReference type="InterPro" id="IPR013149">
    <property type="entry name" value="ADH-like_C"/>
</dbReference>
<dbReference type="Pfam" id="PF00107">
    <property type="entry name" value="ADH_zinc_N"/>
    <property type="match status" value="1"/>
</dbReference>
<dbReference type="EMBL" id="JBAHYK010000283">
    <property type="protein sequence ID" value="KAL0575682.1"/>
    <property type="molecule type" value="Genomic_DNA"/>
</dbReference>
<accession>A0ABR3FJW5</accession>
<dbReference type="Pfam" id="PF08240">
    <property type="entry name" value="ADH_N"/>
    <property type="match status" value="1"/>
</dbReference>